<dbReference type="AlphaFoldDB" id="A0A1G7UY54"/>
<name>A0A1G7UY54_9MICO</name>
<evidence type="ECO:0000313" key="1">
    <source>
        <dbReference type="EMBL" id="SDG52426.1"/>
    </source>
</evidence>
<reference evidence="1 2" key="1">
    <citation type="submission" date="2016-10" db="EMBL/GenBank/DDBJ databases">
        <authorList>
            <person name="de Groot N.N."/>
        </authorList>
    </citation>
    <scope>NUCLEOTIDE SEQUENCE [LARGE SCALE GENOMIC DNA]</scope>
    <source>
        <strain evidence="1 2">DSM 23142</strain>
    </source>
</reference>
<dbReference type="STRING" id="370764.SAMN04489810_0531"/>
<dbReference type="EMBL" id="LT629692">
    <property type="protein sequence ID" value="SDG52426.1"/>
    <property type="molecule type" value="Genomic_DNA"/>
</dbReference>
<organism evidence="1 2">
    <name type="scientific">Microbacterium pygmaeum</name>
    <dbReference type="NCBI Taxonomy" id="370764"/>
    <lineage>
        <taxon>Bacteria</taxon>
        <taxon>Bacillati</taxon>
        <taxon>Actinomycetota</taxon>
        <taxon>Actinomycetes</taxon>
        <taxon>Micrococcales</taxon>
        <taxon>Microbacteriaceae</taxon>
        <taxon>Microbacterium</taxon>
    </lineage>
</organism>
<protein>
    <submittedName>
        <fullName evidence="1">Uncharacterized protein</fullName>
    </submittedName>
</protein>
<sequence length="109" mass="11815">MPLPARVAVDPGIMTAPADPLLLQALETLLLAERQLGDAADRLSAAAPTAVRLADDTDWSTQAAVRFHTAAETWQVDMRTLAALAAAAREDVRRLSERMQLLAWGHLFV</sequence>
<accession>A0A1G7UY54</accession>
<evidence type="ECO:0000313" key="2">
    <source>
        <dbReference type="Proteomes" id="UP000199009"/>
    </source>
</evidence>
<dbReference type="Proteomes" id="UP000199009">
    <property type="component" value="Chromosome I"/>
</dbReference>
<gene>
    <name evidence="1" type="ORF">SAMN04489810_0531</name>
</gene>
<proteinExistence type="predicted"/>
<keyword evidence="2" id="KW-1185">Reference proteome</keyword>